<dbReference type="Gene3D" id="1.20.1540.10">
    <property type="entry name" value="Rhomboid-like"/>
    <property type="match status" value="1"/>
</dbReference>
<feature type="transmembrane region" description="Helical" evidence="6">
    <location>
        <begin position="27"/>
        <end position="49"/>
    </location>
</feature>
<keyword evidence="4 6" id="KW-0472">Membrane</keyword>
<dbReference type="InterPro" id="IPR046483">
    <property type="entry name" value="DUF6576"/>
</dbReference>
<feature type="domain" description="DUF6576" evidence="7">
    <location>
        <begin position="258"/>
        <end position="291"/>
    </location>
</feature>
<feature type="transmembrane region" description="Helical" evidence="6">
    <location>
        <begin position="69"/>
        <end position="95"/>
    </location>
</feature>
<sequence>MNSSYGSGSFGMGGGHWQPPLFHIGKIPIHITGLVILLQLVGMLAVVILGEKIAPVSALVPSEFVNGAVWQVVTYPFFAPPSVWLLLGLYFFYHFGGMVENALGRAGYVRLLLAVMLTPATVVVLADMLGIDGYLVGSHLPHLAVFVAAIAMMPNAPTLLLGFPIKWLAVAFVAIAFLQYAFYRNWGACLALVAVVYLALWWMRRAGHLSQWGVVEDVFGPRSSSGRKRKTSRQKKAPGKKRVYEQKLKPRSSLSPSAHQDIDRILDKINEHGLHSLTEDERQILQKASKK</sequence>
<proteinExistence type="predicted"/>
<keyword evidence="2 6" id="KW-0812">Transmembrane</keyword>
<keyword evidence="3 6" id="KW-1133">Transmembrane helix</keyword>
<accession>A0A934RWJ9</accession>
<feature type="compositionally biased region" description="Basic residues" evidence="5">
    <location>
        <begin position="225"/>
        <end position="241"/>
    </location>
</feature>
<dbReference type="SUPFAM" id="SSF144091">
    <property type="entry name" value="Rhomboid-like"/>
    <property type="match status" value="1"/>
</dbReference>
<comment type="caution">
    <text evidence="8">The sequence shown here is derived from an EMBL/GenBank/DDBJ whole genome shotgun (WGS) entry which is preliminary data.</text>
</comment>
<protein>
    <recommendedName>
        <fullName evidence="7">DUF6576 domain-containing protein</fullName>
    </recommendedName>
</protein>
<evidence type="ECO:0000256" key="2">
    <source>
        <dbReference type="ARBA" id="ARBA00022692"/>
    </source>
</evidence>
<dbReference type="AlphaFoldDB" id="A0A934RWJ9"/>
<evidence type="ECO:0000256" key="5">
    <source>
        <dbReference type="SAM" id="MobiDB-lite"/>
    </source>
</evidence>
<comment type="subcellular location">
    <subcellularLocation>
        <location evidence="1">Membrane</location>
        <topology evidence="1">Multi-pass membrane protein</topology>
    </subcellularLocation>
</comment>
<feature type="transmembrane region" description="Helical" evidence="6">
    <location>
        <begin position="107"/>
        <end position="128"/>
    </location>
</feature>
<evidence type="ECO:0000256" key="3">
    <source>
        <dbReference type="ARBA" id="ARBA00022989"/>
    </source>
</evidence>
<feature type="transmembrane region" description="Helical" evidence="6">
    <location>
        <begin position="185"/>
        <end position="203"/>
    </location>
</feature>
<dbReference type="InterPro" id="IPR035952">
    <property type="entry name" value="Rhomboid-like_sf"/>
</dbReference>
<evidence type="ECO:0000256" key="4">
    <source>
        <dbReference type="ARBA" id="ARBA00023136"/>
    </source>
</evidence>
<evidence type="ECO:0000256" key="1">
    <source>
        <dbReference type="ARBA" id="ARBA00004141"/>
    </source>
</evidence>
<evidence type="ECO:0000313" key="8">
    <source>
        <dbReference type="EMBL" id="MBK1835470.1"/>
    </source>
</evidence>
<dbReference type="Pfam" id="PF20216">
    <property type="entry name" value="DUF6576"/>
    <property type="match status" value="1"/>
</dbReference>
<dbReference type="RefSeq" id="WP_200392905.1">
    <property type="nucleotide sequence ID" value="NZ_JAENIO010000055.1"/>
</dbReference>
<gene>
    <name evidence="8" type="ORF">JIN78_15475</name>
</gene>
<evidence type="ECO:0000313" key="9">
    <source>
        <dbReference type="Proteomes" id="UP000604083"/>
    </source>
</evidence>
<feature type="region of interest" description="Disordered" evidence="5">
    <location>
        <begin position="221"/>
        <end position="260"/>
    </location>
</feature>
<dbReference type="GO" id="GO:0016020">
    <property type="term" value="C:membrane"/>
    <property type="evidence" value="ECO:0007669"/>
    <property type="project" value="UniProtKB-SubCell"/>
</dbReference>
<reference evidence="8" key="1">
    <citation type="submission" date="2021-01" db="EMBL/GenBank/DDBJ databases">
        <title>Modified the classification status of verrucomicrobia.</title>
        <authorList>
            <person name="Feng X."/>
        </authorList>
    </citation>
    <scope>NUCLEOTIDE SEQUENCE</scope>
    <source>
        <strain evidence="8">KCTC 12986</strain>
    </source>
</reference>
<dbReference type="GO" id="GO:0004252">
    <property type="term" value="F:serine-type endopeptidase activity"/>
    <property type="evidence" value="ECO:0007669"/>
    <property type="project" value="InterPro"/>
</dbReference>
<keyword evidence="9" id="KW-1185">Reference proteome</keyword>
<name>A0A934RWJ9_9BACT</name>
<evidence type="ECO:0000259" key="7">
    <source>
        <dbReference type="Pfam" id="PF20216"/>
    </source>
</evidence>
<evidence type="ECO:0000256" key="6">
    <source>
        <dbReference type="SAM" id="Phobius"/>
    </source>
</evidence>
<dbReference type="Proteomes" id="UP000604083">
    <property type="component" value="Unassembled WGS sequence"/>
</dbReference>
<dbReference type="EMBL" id="JAENIO010000055">
    <property type="protein sequence ID" value="MBK1835470.1"/>
    <property type="molecule type" value="Genomic_DNA"/>
</dbReference>
<organism evidence="8 9">
    <name type="scientific">Roseibacillus ishigakijimensis</name>
    <dbReference type="NCBI Taxonomy" id="454146"/>
    <lineage>
        <taxon>Bacteria</taxon>
        <taxon>Pseudomonadati</taxon>
        <taxon>Verrucomicrobiota</taxon>
        <taxon>Verrucomicrobiia</taxon>
        <taxon>Verrucomicrobiales</taxon>
        <taxon>Verrucomicrobiaceae</taxon>
        <taxon>Roseibacillus</taxon>
    </lineage>
</organism>